<evidence type="ECO:0000256" key="7">
    <source>
        <dbReference type="ARBA" id="ARBA00023065"/>
    </source>
</evidence>
<gene>
    <name evidence="11" type="ORF">FPAR1323_LOCUS13090</name>
</gene>
<evidence type="ECO:0000256" key="1">
    <source>
        <dbReference type="ARBA" id="ARBA00004273"/>
    </source>
</evidence>
<dbReference type="Gene3D" id="6.10.280.70">
    <property type="match status" value="1"/>
</dbReference>
<evidence type="ECO:0000256" key="6">
    <source>
        <dbReference type="ARBA" id="ARBA00022792"/>
    </source>
</evidence>
<evidence type="ECO:0000256" key="8">
    <source>
        <dbReference type="ARBA" id="ARBA00023128"/>
    </source>
</evidence>
<dbReference type="GO" id="GO:0015986">
    <property type="term" value="P:proton motive force-driven ATP synthesis"/>
    <property type="evidence" value="ECO:0007669"/>
    <property type="project" value="InterPro"/>
</dbReference>
<evidence type="ECO:0000256" key="10">
    <source>
        <dbReference type="SAM" id="Coils"/>
    </source>
</evidence>
<keyword evidence="3" id="KW-0813">Transport</keyword>
<keyword evidence="10" id="KW-0175">Coiled coil</keyword>
<dbReference type="AlphaFoldDB" id="A0A7S2CS76"/>
<accession>A0A7S2CS76</accession>
<comment type="similarity">
    <text evidence="2">Belongs to the ATPase d subunit family.</text>
</comment>
<reference evidence="11" key="1">
    <citation type="submission" date="2021-01" db="EMBL/GenBank/DDBJ databases">
        <authorList>
            <person name="Corre E."/>
            <person name="Pelletier E."/>
            <person name="Niang G."/>
            <person name="Scheremetjew M."/>
            <person name="Finn R."/>
            <person name="Kale V."/>
            <person name="Holt S."/>
            <person name="Cochrane G."/>
            <person name="Meng A."/>
            <person name="Brown T."/>
            <person name="Cohen L."/>
        </authorList>
    </citation>
    <scope>NUCLEOTIDE SEQUENCE</scope>
    <source>
        <strain evidence="11">RCC1693</strain>
    </source>
</reference>
<evidence type="ECO:0000256" key="4">
    <source>
        <dbReference type="ARBA" id="ARBA00022547"/>
    </source>
</evidence>
<dbReference type="Pfam" id="PF05873">
    <property type="entry name" value="Mt_ATP-synt_D"/>
    <property type="match status" value="1"/>
</dbReference>
<evidence type="ECO:0000313" key="11">
    <source>
        <dbReference type="EMBL" id="CAD9434112.1"/>
    </source>
</evidence>
<dbReference type="InterPro" id="IPR036228">
    <property type="entry name" value="ATP_synth_F0_dsu_sf_mt"/>
</dbReference>
<proteinExistence type="inferred from homology"/>
<organism evidence="11">
    <name type="scientific">Florenciella parvula</name>
    <dbReference type="NCBI Taxonomy" id="236787"/>
    <lineage>
        <taxon>Eukaryota</taxon>
        <taxon>Sar</taxon>
        <taxon>Stramenopiles</taxon>
        <taxon>Ochrophyta</taxon>
        <taxon>Dictyochophyceae</taxon>
        <taxon>Florenciellales</taxon>
        <taxon>Florenciella</taxon>
    </lineage>
</organism>
<dbReference type="GO" id="GO:0015078">
    <property type="term" value="F:proton transmembrane transporter activity"/>
    <property type="evidence" value="ECO:0007669"/>
    <property type="project" value="InterPro"/>
</dbReference>
<keyword evidence="8" id="KW-0496">Mitochondrion</keyword>
<dbReference type="EMBL" id="HBGT01025245">
    <property type="protein sequence ID" value="CAD9434112.1"/>
    <property type="molecule type" value="Transcribed_RNA"/>
</dbReference>
<keyword evidence="5" id="KW-0375">Hydrogen ion transport</keyword>
<evidence type="ECO:0008006" key="12">
    <source>
        <dbReference type="Google" id="ProtNLM"/>
    </source>
</evidence>
<comment type="subcellular location">
    <subcellularLocation>
        <location evidence="1">Mitochondrion inner membrane</location>
    </subcellularLocation>
</comment>
<dbReference type="GO" id="GO:0045259">
    <property type="term" value="C:proton-transporting ATP synthase complex"/>
    <property type="evidence" value="ECO:0007669"/>
    <property type="project" value="UniProtKB-KW"/>
</dbReference>
<dbReference type="InterPro" id="IPR008689">
    <property type="entry name" value="ATP_synth_F0_dsu_mt"/>
</dbReference>
<sequence length="168" mass="18575">MNTLRRAVVPRALAHRSIDWSNLATKLSSDSAKAEVSRLRATYGEIQALANTYSSAPTPIDFASYKAKVSTPGIVEKFEAEYKTVSFPKAVAEELAEIKEQHAAMLSEAEQSVEDSKARIVALTDLVAAMESNQVGYHTTLEQLYELYPDLEAEIEAEIEAHEWGKDI</sequence>
<feature type="coiled-coil region" evidence="10">
    <location>
        <begin position="92"/>
        <end position="161"/>
    </location>
</feature>
<evidence type="ECO:0000256" key="5">
    <source>
        <dbReference type="ARBA" id="ARBA00022781"/>
    </source>
</evidence>
<keyword evidence="9" id="KW-0472">Membrane</keyword>
<evidence type="ECO:0000256" key="3">
    <source>
        <dbReference type="ARBA" id="ARBA00022448"/>
    </source>
</evidence>
<dbReference type="GO" id="GO:0005743">
    <property type="term" value="C:mitochondrial inner membrane"/>
    <property type="evidence" value="ECO:0007669"/>
    <property type="project" value="UniProtKB-SubCell"/>
</dbReference>
<name>A0A7S2CS76_9STRA</name>
<dbReference type="PANTHER" id="PTHR12700">
    <property type="entry name" value="ATP SYNTHASE SUBUNIT D, MITOCHONDRIAL"/>
    <property type="match status" value="1"/>
</dbReference>
<protein>
    <recommendedName>
        <fullName evidence="12">ATP synthase subunit d, mitochondrial</fullName>
    </recommendedName>
</protein>
<keyword evidence="4" id="KW-0138">CF(0)</keyword>
<keyword evidence="7" id="KW-0406">Ion transport</keyword>
<evidence type="ECO:0000256" key="9">
    <source>
        <dbReference type="ARBA" id="ARBA00023136"/>
    </source>
</evidence>
<evidence type="ECO:0000256" key="2">
    <source>
        <dbReference type="ARBA" id="ARBA00006842"/>
    </source>
</evidence>
<keyword evidence="6" id="KW-0999">Mitochondrion inner membrane</keyword>
<dbReference type="SUPFAM" id="SSF161065">
    <property type="entry name" value="ATP synthase D chain-like"/>
    <property type="match status" value="1"/>
</dbReference>